<dbReference type="STRING" id="1640674.SAMN05216323_105715"/>
<organism evidence="2 3">
    <name type="scientific">Williamwhitmania taraxaci</name>
    <dbReference type="NCBI Taxonomy" id="1640674"/>
    <lineage>
        <taxon>Bacteria</taxon>
        <taxon>Pseudomonadati</taxon>
        <taxon>Bacteroidota</taxon>
        <taxon>Bacteroidia</taxon>
        <taxon>Bacteroidales</taxon>
        <taxon>Williamwhitmaniaceae</taxon>
        <taxon>Williamwhitmania</taxon>
    </lineage>
</organism>
<feature type="domain" description="Serine/threonine specific protein phosphatases" evidence="1">
    <location>
        <begin position="65"/>
        <end position="70"/>
    </location>
</feature>
<dbReference type="Proteomes" id="UP000199452">
    <property type="component" value="Unassembled WGS sequence"/>
</dbReference>
<evidence type="ECO:0000313" key="3">
    <source>
        <dbReference type="Proteomes" id="UP000199452"/>
    </source>
</evidence>
<sequence>MATFIIPDIHGCIKTLRCLIEEHVRPVYNDTLVFLGDYIDRGPHSAATVSYLIELKQKGYGVVPIRGNHEQMLLNALYNPKSAELWMRSGGSSTLASYPSWTNEEGHSIDEFIPEEHIAFLLSMPNYLKLNDSVYAVHGGIVFPITESDDSLQRMLWLRPWECEDSIPLGATVIHGHTPVPLKVVQLQVEQFGLLVNLDAGCVFAGREHGLGYLTCLNLESRDLHYCPNLDA</sequence>
<evidence type="ECO:0000259" key="1">
    <source>
        <dbReference type="PROSITE" id="PS00125"/>
    </source>
</evidence>
<name>A0A1G6Q208_9BACT</name>
<gene>
    <name evidence="2" type="ORF">SAMN05216323_105715</name>
</gene>
<dbReference type="EMBL" id="FMYP01000057">
    <property type="protein sequence ID" value="SDC86492.1"/>
    <property type="molecule type" value="Genomic_DNA"/>
</dbReference>
<dbReference type="Gene3D" id="3.60.21.10">
    <property type="match status" value="1"/>
</dbReference>
<dbReference type="InterPro" id="IPR006186">
    <property type="entry name" value="Ser/Thr-sp_prot-phosphatase"/>
</dbReference>
<dbReference type="InterPro" id="IPR050126">
    <property type="entry name" value="Ap4A_hydrolase"/>
</dbReference>
<dbReference type="GO" id="GO:0016791">
    <property type="term" value="F:phosphatase activity"/>
    <property type="evidence" value="ECO:0007669"/>
    <property type="project" value="TreeGrafter"/>
</dbReference>
<protein>
    <submittedName>
        <fullName evidence="2">Serine/threonine protein phosphatase 1</fullName>
    </submittedName>
</protein>
<dbReference type="GO" id="GO:0008803">
    <property type="term" value="F:bis(5'-nucleosyl)-tetraphosphatase (symmetrical) activity"/>
    <property type="evidence" value="ECO:0007669"/>
    <property type="project" value="TreeGrafter"/>
</dbReference>
<dbReference type="GO" id="GO:0110154">
    <property type="term" value="P:RNA decapping"/>
    <property type="evidence" value="ECO:0007669"/>
    <property type="project" value="TreeGrafter"/>
</dbReference>
<evidence type="ECO:0000313" key="2">
    <source>
        <dbReference type="EMBL" id="SDC86492.1"/>
    </source>
</evidence>
<reference evidence="2 3" key="1">
    <citation type="submission" date="2016-09" db="EMBL/GenBank/DDBJ databases">
        <authorList>
            <person name="Capua I."/>
            <person name="De Benedictis P."/>
            <person name="Joannis T."/>
            <person name="Lombin L.H."/>
            <person name="Cattoli G."/>
        </authorList>
    </citation>
    <scope>NUCLEOTIDE SEQUENCE [LARGE SCALE GENOMIC DNA]</scope>
    <source>
        <strain evidence="2 3">A7P-90m</strain>
    </source>
</reference>
<accession>A0A1G6Q208</accession>
<dbReference type="InterPro" id="IPR004843">
    <property type="entry name" value="Calcineurin-like_PHP"/>
</dbReference>
<dbReference type="RefSeq" id="WP_092439813.1">
    <property type="nucleotide sequence ID" value="NZ_FMYP01000057.1"/>
</dbReference>
<dbReference type="OrthoDB" id="9813918at2"/>
<dbReference type="PANTHER" id="PTHR42850:SF4">
    <property type="entry name" value="ZINC-DEPENDENT ENDOPOLYPHOSPHATASE"/>
    <property type="match status" value="1"/>
</dbReference>
<dbReference type="CDD" id="cd00144">
    <property type="entry name" value="MPP_PPP_family"/>
    <property type="match status" value="1"/>
</dbReference>
<proteinExistence type="predicted"/>
<dbReference type="AlphaFoldDB" id="A0A1G6Q208"/>
<dbReference type="InterPro" id="IPR029052">
    <property type="entry name" value="Metallo-depent_PP-like"/>
</dbReference>
<dbReference type="PROSITE" id="PS00125">
    <property type="entry name" value="SER_THR_PHOSPHATASE"/>
    <property type="match status" value="1"/>
</dbReference>
<dbReference type="PRINTS" id="PR00114">
    <property type="entry name" value="STPHPHTASE"/>
</dbReference>
<dbReference type="SUPFAM" id="SSF56300">
    <property type="entry name" value="Metallo-dependent phosphatases"/>
    <property type="match status" value="1"/>
</dbReference>
<keyword evidence="3" id="KW-1185">Reference proteome</keyword>
<dbReference type="Pfam" id="PF00149">
    <property type="entry name" value="Metallophos"/>
    <property type="match status" value="1"/>
</dbReference>
<dbReference type="GO" id="GO:0005737">
    <property type="term" value="C:cytoplasm"/>
    <property type="evidence" value="ECO:0007669"/>
    <property type="project" value="TreeGrafter"/>
</dbReference>
<dbReference type="PANTHER" id="PTHR42850">
    <property type="entry name" value="METALLOPHOSPHOESTERASE"/>
    <property type="match status" value="1"/>
</dbReference>